<dbReference type="AlphaFoldDB" id="A0ABD0U2Y0"/>
<feature type="compositionally biased region" description="Basic and acidic residues" evidence="1">
    <location>
        <begin position="311"/>
        <end position="322"/>
    </location>
</feature>
<feature type="compositionally biased region" description="Basic and acidic residues" evidence="1">
    <location>
        <begin position="346"/>
        <end position="377"/>
    </location>
</feature>
<comment type="caution">
    <text evidence="2">The sequence shown here is derived from an EMBL/GenBank/DDBJ whole genome shotgun (WGS) entry which is preliminary data.</text>
</comment>
<feature type="region of interest" description="Disordered" evidence="1">
    <location>
        <begin position="138"/>
        <end position="173"/>
    </location>
</feature>
<reference evidence="2 3" key="1">
    <citation type="journal article" date="2024" name="Plant Biotechnol. J.">
        <title>Dendrobium thyrsiflorum genome and its molecular insights into genes involved in important horticultural traits.</title>
        <authorList>
            <person name="Chen B."/>
            <person name="Wang J.Y."/>
            <person name="Zheng P.J."/>
            <person name="Li K.L."/>
            <person name="Liang Y.M."/>
            <person name="Chen X.F."/>
            <person name="Zhang C."/>
            <person name="Zhao X."/>
            <person name="He X."/>
            <person name="Zhang G.Q."/>
            <person name="Liu Z.J."/>
            <person name="Xu Q."/>
        </authorList>
    </citation>
    <scope>NUCLEOTIDE SEQUENCE [LARGE SCALE GENOMIC DNA]</scope>
    <source>
        <strain evidence="2">GZMU011</strain>
    </source>
</reference>
<evidence type="ECO:0000256" key="1">
    <source>
        <dbReference type="SAM" id="MobiDB-lite"/>
    </source>
</evidence>
<name>A0ABD0U2Y0_DENTH</name>
<organism evidence="2 3">
    <name type="scientific">Dendrobium thyrsiflorum</name>
    <name type="common">Pinecone-like raceme dendrobium</name>
    <name type="synonym">Orchid</name>
    <dbReference type="NCBI Taxonomy" id="117978"/>
    <lineage>
        <taxon>Eukaryota</taxon>
        <taxon>Viridiplantae</taxon>
        <taxon>Streptophyta</taxon>
        <taxon>Embryophyta</taxon>
        <taxon>Tracheophyta</taxon>
        <taxon>Spermatophyta</taxon>
        <taxon>Magnoliopsida</taxon>
        <taxon>Liliopsida</taxon>
        <taxon>Asparagales</taxon>
        <taxon>Orchidaceae</taxon>
        <taxon>Epidendroideae</taxon>
        <taxon>Malaxideae</taxon>
        <taxon>Dendrobiinae</taxon>
        <taxon>Dendrobium</taxon>
    </lineage>
</organism>
<accession>A0ABD0U2Y0</accession>
<dbReference type="EMBL" id="JANQDX010000018">
    <property type="protein sequence ID" value="KAL0906238.1"/>
    <property type="molecule type" value="Genomic_DNA"/>
</dbReference>
<keyword evidence="3" id="KW-1185">Reference proteome</keyword>
<feature type="region of interest" description="Disordered" evidence="1">
    <location>
        <begin position="306"/>
        <end position="396"/>
    </location>
</feature>
<sequence>MSAWFKQRWILHGKGWTDQIEPDDPIAQQINTRGRIDCGTARSEPLIERSTVQISCQHCPRMILLQKHQLEGLRIELEASLNGFGLNSLWVSERILLAAMEDSGFHLHTSMDNNIYNLIIVTRFPSFDTSARMRTTVGTSIRTDGDPVGKSQTRQPREKGASLEEEPENKGFLRGNPNPYFGLCHAIPYLYQGEHRVLLQTERGIYHDLQRKHLPQYKPVMDPVEGPFLNVTGSPVLSQTHQETHLAQESWLVLPLLRVVEGFPQTHLQSPCSNRLQELRDCSGYAVLQTGDFSQQLLKGFDAKTLQRKQQHPDRLTERPGEQELQQESPGSAGLSQGERAWQKQKPSEKNEREARPEHPSSSKRKEEGRPEHESPLPERLLGELLADGAEGPEPV</sequence>
<evidence type="ECO:0000313" key="3">
    <source>
        <dbReference type="Proteomes" id="UP001552299"/>
    </source>
</evidence>
<evidence type="ECO:0000313" key="2">
    <source>
        <dbReference type="EMBL" id="KAL0906238.1"/>
    </source>
</evidence>
<dbReference type="Proteomes" id="UP001552299">
    <property type="component" value="Unassembled WGS sequence"/>
</dbReference>
<proteinExistence type="predicted"/>
<protein>
    <submittedName>
        <fullName evidence="2">Uncharacterized protein</fullName>
    </submittedName>
</protein>
<gene>
    <name evidence="2" type="ORF">M5K25_024714</name>
</gene>
<feature type="compositionally biased region" description="Low complexity" evidence="1">
    <location>
        <begin position="379"/>
        <end position="396"/>
    </location>
</feature>